<name>A0A1A8W356_PLAOA</name>
<dbReference type="AlphaFoldDB" id="A0A1A8W356"/>
<dbReference type="Proteomes" id="UP000078560">
    <property type="component" value="Unassembled WGS sequence"/>
</dbReference>
<feature type="region of interest" description="Disordered" evidence="1">
    <location>
        <begin position="308"/>
        <end position="382"/>
    </location>
</feature>
<evidence type="ECO:0000313" key="5">
    <source>
        <dbReference type="Proteomes" id="UP000078560"/>
    </source>
</evidence>
<dbReference type="EMBL" id="FLQU01000493">
    <property type="protein sequence ID" value="SBS86410.1"/>
    <property type="molecule type" value="Genomic_DNA"/>
</dbReference>
<accession>A0A1A8W356</accession>
<evidence type="ECO:0008006" key="6">
    <source>
        <dbReference type="Google" id="ProtNLM"/>
    </source>
</evidence>
<gene>
    <name evidence="3" type="ORF">POVCU1_034050</name>
    <name evidence="2" type="ORF">POVCU2_0036990</name>
</gene>
<feature type="compositionally biased region" description="Polar residues" evidence="1">
    <location>
        <begin position="345"/>
        <end position="354"/>
    </location>
</feature>
<evidence type="ECO:0000313" key="4">
    <source>
        <dbReference type="Proteomes" id="UP000078546"/>
    </source>
</evidence>
<evidence type="ECO:0000256" key="1">
    <source>
        <dbReference type="SAM" id="MobiDB-lite"/>
    </source>
</evidence>
<feature type="region of interest" description="Disordered" evidence="1">
    <location>
        <begin position="56"/>
        <end position="77"/>
    </location>
</feature>
<feature type="compositionally biased region" description="Low complexity" evidence="1">
    <location>
        <begin position="370"/>
        <end position="382"/>
    </location>
</feature>
<protein>
    <recommendedName>
        <fullName evidence="6">Mediator of RNA polymerase II transcription subunit 4</fullName>
    </recommendedName>
</protein>
<reference evidence="4 5" key="2">
    <citation type="submission" date="2016-05" db="EMBL/GenBank/DDBJ databases">
        <authorList>
            <person name="Naeem Raeece"/>
        </authorList>
    </citation>
    <scope>NUCLEOTIDE SEQUENCE [LARGE SCALE GENOMIC DNA]</scope>
</reference>
<reference evidence="2" key="1">
    <citation type="submission" date="2016-05" db="EMBL/GenBank/DDBJ databases">
        <authorList>
            <person name="Lavstsen T."/>
            <person name="Jespersen J.S."/>
        </authorList>
    </citation>
    <scope>NUCLEOTIDE SEQUENCE [LARGE SCALE GENOMIC DNA]</scope>
</reference>
<organism evidence="2 5">
    <name type="scientific">Plasmodium ovale curtisi</name>
    <dbReference type="NCBI Taxonomy" id="864141"/>
    <lineage>
        <taxon>Eukaryota</taxon>
        <taxon>Sar</taxon>
        <taxon>Alveolata</taxon>
        <taxon>Apicomplexa</taxon>
        <taxon>Aconoidasida</taxon>
        <taxon>Haemosporida</taxon>
        <taxon>Plasmodiidae</taxon>
        <taxon>Plasmodium</taxon>
        <taxon>Plasmodium (Plasmodium)</taxon>
    </lineage>
</organism>
<evidence type="ECO:0000313" key="2">
    <source>
        <dbReference type="EMBL" id="SBS86410.1"/>
    </source>
</evidence>
<feature type="compositionally biased region" description="Acidic residues" evidence="1">
    <location>
        <begin position="57"/>
        <end position="69"/>
    </location>
</feature>
<sequence>MECENTDEKSFHQVVLTIKEKLEKHDLKKWKNIVKPEDEAAYNEYFDRIIREGDNEVKEEEQGGEDSGEEEKKRLMEKNTIGRTYKGEEAGKEKAMRREYGKRRYEVNKVFFDSISNREKFYFLLKIKEIMETSWLLAHKRLEGVKLEENSKSVNVQELIDYSKKISDTTCAPPECDNINDKLIHQEYYPNYHFLNFVNIEEMHLSKLFQLQKYSTVCFPPIITIQESNPSMDRNYGKSMLTVDITCTTPNSTIFYKVNDDIKERIYDADNKPNIAKRKKINIYAWSTKPGCMKSRVSYISKSYEVQEEEEEQVYNSHTQSNLRNEELEKPSHMSKSDKDENTSDKPSTITNVFKNLGMLLSRKKEKTQEPSSNEESSSSGD</sequence>
<dbReference type="Proteomes" id="UP000078546">
    <property type="component" value="Unassembled WGS sequence"/>
</dbReference>
<feature type="compositionally biased region" description="Basic and acidic residues" evidence="1">
    <location>
        <begin position="324"/>
        <end position="344"/>
    </location>
</feature>
<dbReference type="EMBL" id="FLQV01000626">
    <property type="protein sequence ID" value="SBS96809.1"/>
    <property type="molecule type" value="Genomic_DNA"/>
</dbReference>
<evidence type="ECO:0000313" key="3">
    <source>
        <dbReference type="EMBL" id="SBS96809.1"/>
    </source>
</evidence>
<proteinExistence type="predicted"/>
<dbReference type="VEuPathDB" id="PlasmoDB:PocGH01_12049600"/>